<dbReference type="GO" id="GO:0005801">
    <property type="term" value="C:cis-Golgi network"/>
    <property type="evidence" value="ECO:0007669"/>
    <property type="project" value="TreeGrafter"/>
</dbReference>
<proteinExistence type="predicted"/>
<dbReference type="CDD" id="cd03419">
    <property type="entry name" value="GRX_GRXh_1_2_like"/>
    <property type="match status" value="1"/>
</dbReference>
<gene>
    <name evidence="4" type="ORF">PRK78_001100</name>
</gene>
<feature type="region of interest" description="Disordered" evidence="1">
    <location>
        <begin position="48"/>
        <end position="125"/>
    </location>
</feature>
<dbReference type="AlphaFoldDB" id="A0AAF0DBW6"/>
<dbReference type="InterPro" id="IPR036249">
    <property type="entry name" value="Thioredoxin-like_sf"/>
</dbReference>
<evidence type="ECO:0000256" key="1">
    <source>
        <dbReference type="SAM" id="MobiDB-lite"/>
    </source>
</evidence>
<dbReference type="Pfam" id="PF00462">
    <property type="entry name" value="Glutaredoxin"/>
    <property type="match status" value="1"/>
</dbReference>
<dbReference type="GO" id="GO:0000324">
    <property type="term" value="C:fungal-type vacuole"/>
    <property type="evidence" value="ECO:0007669"/>
    <property type="project" value="TreeGrafter"/>
</dbReference>
<name>A0AAF0DBW6_9EURO</name>
<dbReference type="EMBL" id="CP120627">
    <property type="protein sequence ID" value="WEW55667.1"/>
    <property type="molecule type" value="Genomic_DNA"/>
</dbReference>
<dbReference type="GO" id="GO:0015038">
    <property type="term" value="F:glutathione disulfide oxidoreductase activity"/>
    <property type="evidence" value="ECO:0007669"/>
    <property type="project" value="TreeGrafter"/>
</dbReference>
<dbReference type="PRINTS" id="PR00160">
    <property type="entry name" value="GLUTAREDOXIN"/>
</dbReference>
<evidence type="ECO:0000259" key="3">
    <source>
        <dbReference type="Pfam" id="PF00462"/>
    </source>
</evidence>
<evidence type="ECO:0000256" key="2">
    <source>
        <dbReference type="SAM" id="SignalP"/>
    </source>
</evidence>
<dbReference type="InterPro" id="IPR002109">
    <property type="entry name" value="Glutaredoxin"/>
</dbReference>
<evidence type="ECO:0000313" key="5">
    <source>
        <dbReference type="Proteomes" id="UP001219355"/>
    </source>
</evidence>
<dbReference type="GO" id="GO:0034599">
    <property type="term" value="P:cellular response to oxidative stress"/>
    <property type="evidence" value="ECO:0007669"/>
    <property type="project" value="TreeGrafter"/>
</dbReference>
<dbReference type="InterPro" id="IPR011899">
    <property type="entry name" value="Glutaredoxin_euk/vir"/>
</dbReference>
<feature type="domain" description="Glutaredoxin" evidence="3">
    <location>
        <begin position="168"/>
        <end position="231"/>
    </location>
</feature>
<protein>
    <recommendedName>
        <fullName evidence="3">Glutaredoxin domain-containing protein</fullName>
    </recommendedName>
</protein>
<feature type="chain" id="PRO_5042113135" description="Glutaredoxin domain-containing protein" evidence="2">
    <location>
        <begin position="27"/>
        <end position="272"/>
    </location>
</feature>
<dbReference type="Proteomes" id="UP001219355">
    <property type="component" value="Chromosome 1"/>
</dbReference>
<keyword evidence="5" id="KW-1185">Reference proteome</keyword>
<keyword evidence="2" id="KW-0732">Signal</keyword>
<dbReference type="SUPFAM" id="SSF52833">
    <property type="entry name" value="Thioredoxin-like"/>
    <property type="match status" value="1"/>
</dbReference>
<dbReference type="PROSITE" id="PS51354">
    <property type="entry name" value="GLUTAREDOXIN_2"/>
    <property type="match status" value="1"/>
</dbReference>
<dbReference type="Gene3D" id="3.40.30.10">
    <property type="entry name" value="Glutaredoxin"/>
    <property type="match status" value="1"/>
</dbReference>
<accession>A0AAF0DBW6</accession>
<evidence type="ECO:0000313" key="4">
    <source>
        <dbReference type="EMBL" id="WEW55667.1"/>
    </source>
</evidence>
<dbReference type="NCBIfam" id="TIGR02180">
    <property type="entry name" value="GRX_euk"/>
    <property type="match status" value="1"/>
</dbReference>
<feature type="signal peptide" evidence="2">
    <location>
        <begin position="1"/>
        <end position="26"/>
    </location>
</feature>
<reference evidence="4" key="1">
    <citation type="submission" date="2023-03" db="EMBL/GenBank/DDBJ databases">
        <title>Emydomyces testavorans Genome Sequence.</title>
        <authorList>
            <person name="Hoyer L."/>
        </authorList>
    </citation>
    <scope>NUCLEOTIDE SEQUENCE</scope>
    <source>
        <strain evidence="4">16-2883</strain>
    </source>
</reference>
<sequence length="272" mass="30078">MSPFRRARLLLIAAFLVLLIILYITADQRQIRNQKIYQKTVEALDAKHARKQGEKENDGGIFKKLKPGKLKPEDAQAVAVDRPKHKSPTVSKGKPDGDGKSVAGRVKVPPSGEKKKGVPEQKNDSHNAEIEAEFNTILKRSPSRFSSHSIGTLRPLSSLTVPPPLQKVIIFSKTYCPYSRKAKNIMLKRYSIVPAPFIVELDEHPLGSELQALLASNTGRRTVPNILINGMSIGGGDDIEALDVSRELEEKIKKMVGKRLVEARRLDPDAPA</sequence>
<dbReference type="PANTHER" id="PTHR45694">
    <property type="entry name" value="GLUTAREDOXIN 2"/>
    <property type="match status" value="1"/>
</dbReference>
<dbReference type="PANTHER" id="PTHR45694:SF5">
    <property type="entry name" value="GLUTAREDOXIN 2"/>
    <property type="match status" value="1"/>
</dbReference>
<dbReference type="InterPro" id="IPR014025">
    <property type="entry name" value="Glutaredoxin_subgr"/>
</dbReference>
<feature type="compositionally biased region" description="Basic and acidic residues" evidence="1">
    <location>
        <begin position="48"/>
        <end position="58"/>
    </location>
</feature>
<dbReference type="GO" id="GO:0005796">
    <property type="term" value="C:Golgi lumen"/>
    <property type="evidence" value="ECO:0007669"/>
    <property type="project" value="TreeGrafter"/>
</dbReference>
<feature type="compositionally biased region" description="Basic and acidic residues" evidence="1">
    <location>
        <begin position="112"/>
        <end position="125"/>
    </location>
</feature>
<organism evidence="4 5">
    <name type="scientific">Emydomyces testavorans</name>
    <dbReference type="NCBI Taxonomy" id="2070801"/>
    <lineage>
        <taxon>Eukaryota</taxon>
        <taxon>Fungi</taxon>
        <taxon>Dikarya</taxon>
        <taxon>Ascomycota</taxon>
        <taxon>Pezizomycotina</taxon>
        <taxon>Eurotiomycetes</taxon>
        <taxon>Eurotiomycetidae</taxon>
        <taxon>Onygenales</taxon>
        <taxon>Nannizziopsiaceae</taxon>
        <taxon>Emydomyces</taxon>
    </lineage>
</organism>